<gene>
    <name evidence="1" type="ORF">C8P66_13138</name>
</gene>
<protein>
    <submittedName>
        <fullName evidence="1">Uncharacterized protein</fullName>
    </submittedName>
</protein>
<dbReference type="EMBL" id="QKYU01000031">
    <property type="protein sequence ID" value="PZW39005.1"/>
    <property type="molecule type" value="Genomic_DNA"/>
</dbReference>
<organism evidence="1 2">
    <name type="scientific">Humitalea rosea</name>
    <dbReference type="NCBI Taxonomy" id="990373"/>
    <lineage>
        <taxon>Bacteria</taxon>
        <taxon>Pseudomonadati</taxon>
        <taxon>Pseudomonadota</taxon>
        <taxon>Alphaproteobacteria</taxon>
        <taxon>Acetobacterales</taxon>
        <taxon>Roseomonadaceae</taxon>
        <taxon>Humitalea</taxon>
    </lineage>
</organism>
<evidence type="ECO:0000313" key="1">
    <source>
        <dbReference type="EMBL" id="PZW39005.1"/>
    </source>
</evidence>
<accession>A0A2W7I166</accession>
<proteinExistence type="predicted"/>
<reference evidence="1 2" key="1">
    <citation type="submission" date="2018-06" db="EMBL/GenBank/DDBJ databases">
        <title>Genomic Encyclopedia of Archaeal and Bacterial Type Strains, Phase II (KMG-II): from individual species to whole genera.</title>
        <authorList>
            <person name="Goeker M."/>
        </authorList>
    </citation>
    <scope>NUCLEOTIDE SEQUENCE [LARGE SCALE GENOMIC DNA]</scope>
    <source>
        <strain evidence="1 2">DSM 24525</strain>
    </source>
</reference>
<keyword evidence="2" id="KW-1185">Reference proteome</keyword>
<sequence length="47" mass="5052">MVADVAANGREARRPIDPAAPAFEVALRRARPWRAAARQGGIQARPS</sequence>
<dbReference type="AlphaFoldDB" id="A0A2W7I166"/>
<dbReference type="RefSeq" id="WP_158537331.1">
    <property type="nucleotide sequence ID" value="NZ_QKYU01000031.1"/>
</dbReference>
<comment type="caution">
    <text evidence="1">The sequence shown here is derived from an EMBL/GenBank/DDBJ whole genome shotgun (WGS) entry which is preliminary data.</text>
</comment>
<dbReference type="Proteomes" id="UP000249688">
    <property type="component" value="Unassembled WGS sequence"/>
</dbReference>
<evidence type="ECO:0000313" key="2">
    <source>
        <dbReference type="Proteomes" id="UP000249688"/>
    </source>
</evidence>
<name>A0A2W7I166_9PROT</name>